<dbReference type="PANTHER" id="PTHR43000">
    <property type="entry name" value="DTDP-D-GLUCOSE 4,6-DEHYDRATASE-RELATED"/>
    <property type="match status" value="1"/>
</dbReference>
<dbReference type="EMBL" id="PFMR01000160">
    <property type="protein sequence ID" value="PIZ16869.1"/>
    <property type="molecule type" value="Genomic_DNA"/>
</dbReference>
<reference evidence="10" key="1">
    <citation type="submission" date="2017-09" db="EMBL/GenBank/DDBJ databases">
        <title>Depth-based differentiation of microbial function through sediment-hosted aquifers and enrichment of novel symbionts in the deep terrestrial subsurface.</title>
        <authorList>
            <person name="Probst A.J."/>
            <person name="Ladd B."/>
            <person name="Jarett J.K."/>
            <person name="Geller-Mcgrath D.E."/>
            <person name="Sieber C.M.K."/>
            <person name="Emerson J.B."/>
            <person name="Anantharaman K."/>
            <person name="Thomas B.C."/>
            <person name="Malmstrom R."/>
            <person name="Stieglmeier M."/>
            <person name="Klingl A."/>
            <person name="Woyke T."/>
            <person name="Ryan C.M."/>
            <person name="Banfield J.F."/>
        </authorList>
    </citation>
    <scope>NUCLEOTIDE SEQUENCE [LARGE SCALE GENOMIC DNA]</scope>
</reference>
<evidence type="ECO:0000313" key="10">
    <source>
        <dbReference type="Proteomes" id="UP000229307"/>
    </source>
</evidence>
<organism evidence="9 10">
    <name type="scientific">Candidatus Desantisbacteria bacterium CG_4_10_14_0_8_um_filter_48_22</name>
    <dbReference type="NCBI Taxonomy" id="1974543"/>
    <lineage>
        <taxon>Bacteria</taxon>
        <taxon>Candidatus Desantisiibacteriota</taxon>
    </lineage>
</organism>
<comment type="similarity">
    <text evidence="3 7">Belongs to the NAD(P)-dependent epimerase/dehydratase family. dTDP-glucose dehydratase subfamily.</text>
</comment>
<dbReference type="InterPro" id="IPR020904">
    <property type="entry name" value="Sc_DH/Rdtase_CS"/>
</dbReference>
<keyword evidence="6 7" id="KW-0456">Lyase</keyword>
<comment type="cofactor">
    <cofactor evidence="2 7">
        <name>NAD(+)</name>
        <dbReference type="ChEBI" id="CHEBI:57540"/>
    </cofactor>
</comment>
<dbReference type="CDD" id="cd05246">
    <property type="entry name" value="dTDP_GD_SDR_e"/>
    <property type="match status" value="1"/>
</dbReference>
<comment type="caution">
    <text evidence="9">The sequence shown here is derived from an EMBL/GenBank/DDBJ whole genome shotgun (WGS) entry which is preliminary data.</text>
</comment>
<dbReference type="InterPro" id="IPR016040">
    <property type="entry name" value="NAD(P)-bd_dom"/>
</dbReference>
<protein>
    <recommendedName>
        <fullName evidence="4 7">dTDP-glucose 4,6-dehydratase</fullName>
        <ecNumber evidence="4 7">4.2.1.46</ecNumber>
    </recommendedName>
</protein>
<evidence type="ECO:0000313" key="9">
    <source>
        <dbReference type="EMBL" id="PIZ16869.1"/>
    </source>
</evidence>
<name>A0A2M7SBL6_9BACT</name>
<dbReference type="PROSITE" id="PS00061">
    <property type="entry name" value="ADH_SHORT"/>
    <property type="match status" value="1"/>
</dbReference>
<dbReference type="Gene3D" id="3.40.50.720">
    <property type="entry name" value="NAD(P)-binding Rossmann-like Domain"/>
    <property type="match status" value="1"/>
</dbReference>
<dbReference type="InterPro" id="IPR036291">
    <property type="entry name" value="NAD(P)-bd_dom_sf"/>
</dbReference>
<evidence type="ECO:0000256" key="2">
    <source>
        <dbReference type="ARBA" id="ARBA00001911"/>
    </source>
</evidence>
<dbReference type="SUPFAM" id="SSF51735">
    <property type="entry name" value="NAD(P)-binding Rossmann-fold domains"/>
    <property type="match status" value="1"/>
</dbReference>
<dbReference type="Gene3D" id="3.90.25.10">
    <property type="entry name" value="UDP-galactose 4-epimerase, domain 1"/>
    <property type="match status" value="1"/>
</dbReference>
<dbReference type="Proteomes" id="UP000229307">
    <property type="component" value="Unassembled WGS sequence"/>
</dbReference>
<evidence type="ECO:0000259" key="8">
    <source>
        <dbReference type="Pfam" id="PF16363"/>
    </source>
</evidence>
<dbReference type="GO" id="GO:0008460">
    <property type="term" value="F:dTDP-glucose 4,6-dehydratase activity"/>
    <property type="evidence" value="ECO:0007669"/>
    <property type="project" value="UniProtKB-EC"/>
</dbReference>
<dbReference type="GO" id="GO:0009225">
    <property type="term" value="P:nucleotide-sugar metabolic process"/>
    <property type="evidence" value="ECO:0007669"/>
    <property type="project" value="InterPro"/>
</dbReference>
<dbReference type="InterPro" id="IPR005888">
    <property type="entry name" value="dTDP_Gluc_deHydtase"/>
</dbReference>
<keyword evidence="5" id="KW-0520">NAD</keyword>
<accession>A0A2M7SBL6</accession>
<evidence type="ECO:0000256" key="3">
    <source>
        <dbReference type="ARBA" id="ARBA00008178"/>
    </source>
</evidence>
<gene>
    <name evidence="9" type="primary">rfbB</name>
    <name evidence="9" type="ORF">COY52_05855</name>
</gene>
<evidence type="ECO:0000256" key="6">
    <source>
        <dbReference type="ARBA" id="ARBA00023239"/>
    </source>
</evidence>
<dbReference type="AlphaFoldDB" id="A0A2M7SBL6"/>
<comment type="catalytic activity">
    <reaction evidence="1 7">
        <text>dTDP-alpha-D-glucose = dTDP-4-dehydro-6-deoxy-alpha-D-glucose + H2O</text>
        <dbReference type="Rhea" id="RHEA:17221"/>
        <dbReference type="ChEBI" id="CHEBI:15377"/>
        <dbReference type="ChEBI" id="CHEBI:57477"/>
        <dbReference type="ChEBI" id="CHEBI:57649"/>
        <dbReference type="EC" id="4.2.1.46"/>
    </reaction>
</comment>
<evidence type="ECO:0000256" key="1">
    <source>
        <dbReference type="ARBA" id="ARBA00001539"/>
    </source>
</evidence>
<evidence type="ECO:0000256" key="4">
    <source>
        <dbReference type="ARBA" id="ARBA00011990"/>
    </source>
</evidence>
<dbReference type="Pfam" id="PF16363">
    <property type="entry name" value="GDP_Man_Dehyd"/>
    <property type="match status" value="1"/>
</dbReference>
<evidence type="ECO:0000256" key="7">
    <source>
        <dbReference type="RuleBase" id="RU004473"/>
    </source>
</evidence>
<dbReference type="EC" id="4.2.1.46" evidence="4 7"/>
<feature type="domain" description="NAD(P)-binding" evidence="8">
    <location>
        <begin position="4"/>
        <end position="299"/>
    </location>
</feature>
<evidence type="ECO:0000256" key="5">
    <source>
        <dbReference type="ARBA" id="ARBA00023027"/>
    </source>
</evidence>
<proteinExistence type="inferred from homology"/>
<dbReference type="NCBIfam" id="TIGR01181">
    <property type="entry name" value="dTDP_gluc_dehyt"/>
    <property type="match status" value="1"/>
</dbReference>
<sequence>MKILVTGGAGFIGSNFVHYILSKYSNKILILDNLTYAGNLDNLSDIIHNIIFIKGDICDRKAVAEAMAGCGTVINFAAETHVDRSITDAGVFVKTDVLGTYTLLEEAKKRGVKKFIQISTDEVYGSTEKGSFTEESPLAPNSPYSASKASSDMLCRSYCITYGFPVIITRSSNNFGPFQHPEKFMPTVILNAMQDKKIPVYGDGKNVRDWIYVADNCEAIDAVMQKGVPGEIYNIGGGNEKKNIDTCRMILKELGRGEELINFVKDRPGHDRRYSIDSEKVRKLGWAPRTSFREGLAKTVKWYADNKRWWSKILTKIQGARC</sequence>